<proteinExistence type="predicted"/>
<keyword evidence="2" id="KW-0597">Phosphoprotein</keyword>
<gene>
    <name evidence="4" type="ORF">EV186_107144</name>
</gene>
<dbReference type="Pfam" id="PF00550">
    <property type="entry name" value="PP-binding"/>
    <property type="match status" value="1"/>
</dbReference>
<dbReference type="SUPFAM" id="SSF56801">
    <property type="entry name" value="Acetyl-CoA synthetase-like"/>
    <property type="match status" value="1"/>
</dbReference>
<accession>A0A4R6S085</accession>
<dbReference type="RefSeq" id="WP_133853253.1">
    <property type="nucleotide sequence ID" value="NZ_SNXZ01000007.1"/>
</dbReference>
<dbReference type="InterPro" id="IPR020806">
    <property type="entry name" value="PKS_PP-bd"/>
</dbReference>
<dbReference type="AlphaFoldDB" id="A0A4R6S085"/>
<dbReference type="GO" id="GO:0031177">
    <property type="term" value="F:phosphopantetheine binding"/>
    <property type="evidence" value="ECO:0007669"/>
    <property type="project" value="InterPro"/>
</dbReference>
<dbReference type="EMBL" id="SNXZ01000007">
    <property type="protein sequence ID" value="TDP92909.1"/>
    <property type="molecule type" value="Genomic_DNA"/>
</dbReference>
<dbReference type="Proteomes" id="UP000295444">
    <property type="component" value="Unassembled WGS sequence"/>
</dbReference>
<dbReference type="SUPFAM" id="SSF47336">
    <property type="entry name" value="ACP-like"/>
    <property type="match status" value="1"/>
</dbReference>
<dbReference type="InterPro" id="IPR036736">
    <property type="entry name" value="ACP-like_sf"/>
</dbReference>
<dbReference type="PROSITE" id="PS00012">
    <property type="entry name" value="PHOSPHOPANTETHEINE"/>
    <property type="match status" value="1"/>
</dbReference>
<evidence type="ECO:0000256" key="2">
    <source>
        <dbReference type="ARBA" id="ARBA00022553"/>
    </source>
</evidence>
<keyword evidence="5" id="KW-1185">Reference proteome</keyword>
<keyword evidence="1" id="KW-0596">Phosphopantetheine</keyword>
<evidence type="ECO:0000313" key="4">
    <source>
        <dbReference type="EMBL" id="TDP92909.1"/>
    </source>
</evidence>
<evidence type="ECO:0000313" key="5">
    <source>
        <dbReference type="Proteomes" id="UP000295444"/>
    </source>
</evidence>
<dbReference type="Gene3D" id="1.10.1200.10">
    <property type="entry name" value="ACP-like"/>
    <property type="match status" value="1"/>
</dbReference>
<name>A0A4R6S085_LABRH</name>
<dbReference type="InterPro" id="IPR006162">
    <property type="entry name" value="Ppantetheine_attach_site"/>
</dbReference>
<protein>
    <submittedName>
        <fullName evidence="4">Acyl carrier protein</fullName>
    </submittedName>
</protein>
<dbReference type="InterPro" id="IPR009081">
    <property type="entry name" value="PP-bd_ACP"/>
</dbReference>
<organism evidence="4 5">
    <name type="scientific">Labedaea rhizosphaerae</name>
    <dbReference type="NCBI Taxonomy" id="598644"/>
    <lineage>
        <taxon>Bacteria</taxon>
        <taxon>Bacillati</taxon>
        <taxon>Actinomycetota</taxon>
        <taxon>Actinomycetes</taxon>
        <taxon>Pseudonocardiales</taxon>
        <taxon>Pseudonocardiaceae</taxon>
        <taxon>Labedaea</taxon>
    </lineage>
</organism>
<feature type="domain" description="Carrier" evidence="3">
    <location>
        <begin position="103"/>
        <end position="178"/>
    </location>
</feature>
<reference evidence="4 5" key="1">
    <citation type="submission" date="2019-03" db="EMBL/GenBank/DDBJ databases">
        <title>Genomic Encyclopedia of Type Strains, Phase IV (KMG-IV): sequencing the most valuable type-strain genomes for metagenomic binning, comparative biology and taxonomic classification.</title>
        <authorList>
            <person name="Goeker M."/>
        </authorList>
    </citation>
    <scope>NUCLEOTIDE SEQUENCE [LARGE SCALE GENOMIC DNA]</scope>
    <source>
        <strain evidence="4 5">DSM 45361</strain>
    </source>
</reference>
<evidence type="ECO:0000256" key="1">
    <source>
        <dbReference type="ARBA" id="ARBA00022450"/>
    </source>
</evidence>
<sequence length="183" mass="19544">MWEYVALGDGADRIRAHPEIAECAAVRSPGDRLYVLVEQQGLTYGAVLRDIVLDEIAAIHPDIAVAVVPAIPLTAAGEVDPAAATALAEQFVTADRWVFALEPPASEQEKAVAELVLDVLKVKRISMTDSLPLLGADSLVLVELSAAITEQFGVTVNGMDLFNVDNIRELTALVFADDEDPPV</sequence>
<comment type="caution">
    <text evidence="4">The sequence shown here is derived from an EMBL/GenBank/DDBJ whole genome shotgun (WGS) entry which is preliminary data.</text>
</comment>
<dbReference type="PROSITE" id="PS50075">
    <property type="entry name" value="CARRIER"/>
    <property type="match status" value="1"/>
</dbReference>
<evidence type="ECO:0000259" key="3">
    <source>
        <dbReference type="PROSITE" id="PS50075"/>
    </source>
</evidence>
<dbReference type="SMART" id="SM00823">
    <property type="entry name" value="PKS_PP"/>
    <property type="match status" value="1"/>
</dbReference>